<dbReference type="InterPro" id="IPR010541">
    <property type="entry name" value="Prp3_C"/>
</dbReference>
<keyword evidence="3" id="KW-0508">mRNA splicing</keyword>
<feature type="domain" description="Small nuclear ribonucleoprotein Prp3 C-terminal" evidence="6">
    <location>
        <begin position="470"/>
        <end position="625"/>
    </location>
</feature>
<accession>A0A5C3KPS9</accession>
<keyword evidence="2" id="KW-0507">mRNA processing</keyword>
<dbReference type="EMBL" id="ML210248">
    <property type="protein sequence ID" value="TFK22157.1"/>
    <property type="molecule type" value="Genomic_DNA"/>
</dbReference>
<name>A0A5C3KPS9_COPMA</name>
<dbReference type="InterPro" id="IPR027104">
    <property type="entry name" value="Prp3"/>
</dbReference>
<evidence type="ECO:0000259" key="6">
    <source>
        <dbReference type="Pfam" id="PF06544"/>
    </source>
</evidence>
<keyword evidence="9" id="KW-1185">Reference proteome</keyword>
<reference evidence="8 9" key="1">
    <citation type="journal article" date="2019" name="Nat. Ecol. Evol.">
        <title>Megaphylogeny resolves global patterns of mushroom evolution.</title>
        <authorList>
            <person name="Varga T."/>
            <person name="Krizsan K."/>
            <person name="Foldi C."/>
            <person name="Dima B."/>
            <person name="Sanchez-Garcia M."/>
            <person name="Sanchez-Ramirez S."/>
            <person name="Szollosi G.J."/>
            <person name="Szarkandi J.G."/>
            <person name="Papp V."/>
            <person name="Albert L."/>
            <person name="Andreopoulos W."/>
            <person name="Angelini C."/>
            <person name="Antonin V."/>
            <person name="Barry K.W."/>
            <person name="Bougher N.L."/>
            <person name="Buchanan P."/>
            <person name="Buyck B."/>
            <person name="Bense V."/>
            <person name="Catcheside P."/>
            <person name="Chovatia M."/>
            <person name="Cooper J."/>
            <person name="Damon W."/>
            <person name="Desjardin D."/>
            <person name="Finy P."/>
            <person name="Geml J."/>
            <person name="Haridas S."/>
            <person name="Hughes K."/>
            <person name="Justo A."/>
            <person name="Karasinski D."/>
            <person name="Kautmanova I."/>
            <person name="Kiss B."/>
            <person name="Kocsube S."/>
            <person name="Kotiranta H."/>
            <person name="LaButti K.M."/>
            <person name="Lechner B.E."/>
            <person name="Liimatainen K."/>
            <person name="Lipzen A."/>
            <person name="Lukacs Z."/>
            <person name="Mihaltcheva S."/>
            <person name="Morgado L.N."/>
            <person name="Niskanen T."/>
            <person name="Noordeloos M.E."/>
            <person name="Ohm R.A."/>
            <person name="Ortiz-Santana B."/>
            <person name="Ovrebo C."/>
            <person name="Racz N."/>
            <person name="Riley R."/>
            <person name="Savchenko A."/>
            <person name="Shiryaev A."/>
            <person name="Soop K."/>
            <person name="Spirin V."/>
            <person name="Szebenyi C."/>
            <person name="Tomsovsky M."/>
            <person name="Tulloss R.E."/>
            <person name="Uehling J."/>
            <person name="Grigoriev I.V."/>
            <person name="Vagvolgyi C."/>
            <person name="Papp T."/>
            <person name="Martin F.M."/>
            <person name="Miettinen O."/>
            <person name="Hibbett D.S."/>
            <person name="Nagy L.G."/>
        </authorList>
    </citation>
    <scope>NUCLEOTIDE SEQUENCE [LARGE SCALE GENOMIC DNA]</scope>
    <source>
        <strain evidence="8 9">CBS 121175</strain>
    </source>
</reference>
<keyword evidence="4" id="KW-0539">Nucleus</keyword>
<feature type="domain" description="Pre-mRNA-splicing factor 3" evidence="7">
    <location>
        <begin position="242"/>
        <end position="447"/>
    </location>
</feature>
<comment type="subcellular location">
    <subcellularLocation>
        <location evidence="1">Nucleus</location>
    </subcellularLocation>
</comment>
<dbReference type="GO" id="GO:0046540">
    <property type="term" value="C:U4/U6 x U5 tri-snRNP complex"/>
    <property type="evidence" value="ECO:0007669"/>
    <property type="project" value="InterPro"/>
</dbReference>
<protein>
    <submittedName>
        <fullName evidence="8">PRP3-domain-containing protein</fullName>
    </submittedName>
</protein>
<evidence type="ECO:0000256" key="4">
    <source>
        <dbReference type="ARBA" id="ARBA00023242"/>
    </source>
</evidence>
<feature type="region of interest" description="Disordered" evidence="5">
    <location>
        <begin position="72"/>
        <end position="111"/>
    </location>
</feature>
<dbReference type="CDD" id="cd24162">
    <property type="entry name" value="Prp3_C"/>
    <property type="match status" value="1"/>
</dbReference>
<dbReference type="PANTHER" id="PTHR14212">
    <property type="entry name" value="U4/U6-ASSOCIATED RNA SPLICING FACTOR-RELATED"/>
    <property type="match status" value="1"/>
</dbReference>
<feature type="region of interest" description="Disordered" evidence="5">
    <location>
        <begin position="435"/>
        <end position="461"/>
    </location>
</feature>
<evidence type="ECO:0000313" key="9">
    <source>
        <dbReference type="Proteomes" id="UP000307440"/>
    </source>
</evidence>
<evidence type="ECO:0000256" key="2">
    <source>
        <dbReference type="ARBA" id="ARBA00022664"/>
    </source>
</evidence>
<evidence type="ECO:0000259" key="7">
    <source>
        <dbReference type="Pfam" id="PF08572"/>
    </source>
</evidence>
<proteinExistence type="predicted"/>
<evidence type="ECO:0000256" key="3">
    <source>
        <dbReference type="ARBA" id="ARBA00023187"/>
    </source>
</evidence>
<dbReference type="InterPro" id="IPR013881">
    <property type="entry name" value="Pre-mRNA_splic_Prp3_dom"/>
</dbReference>
<dbReference type="AlphaFoldDB" id="A0A5C3KPS9"/>
<dbReference type="STRING" id="230819.A0A5C3KPS9"/>
<organism evidence="8 9">
    <name type="scientific">Coprinopsis marcescibilis</name>
    <name type="common">Agaric fungus</name>
    <name type="synonym">Psathyrella marcescibilis</name>
    <dbReference type="NCBI Taxonomy" id="230819"/>
    <lineage>
        <taxon>Eukaryota</taxon>
        <taxon>Fungi</taxon>
        <taxon>Dikarya</taxon>
        <taxon>Basidiomycota</taxon>
        <taxon>Agaricomycotina</taxon>
        <taxon>Agaricomycetes</taxon>
        <taxon>Agaricomycetidae</taxon>
        <taxon>Agaricales</taxon>
        <taxon>Agaricineae</taxon>
        <taxon>Psathyrellaceae</taxon>
        <taxon>Coprinopsis</taxon>
    </lineage>
</organism>
<evidence type="ECO:0000256" key="5">
    <source>
        <dbReference type="SAM" id="MobiDB-lite"/>
    </source>
</evidence>
<feature type="compositionally biased region" description="Low complexity" evidence="5">
    <location>
        <begin position="83"/>
        <end position="111"/>
    </location>
</feature>
<feature type="region of interest" description="Disordered" evidence="5">
    <location>
        <begin position="371"/>
        <end position="400"/>
    </location>
</feature>
<feature type="compositionally biased region" description="Basic and acidic residues" evidence="5">
    <location>
        <begin position="379"/>
        <end position="391"/>
    </location>
</feature>
<dbReference type="GO" id="GO:0000398">
    <property type="term" value="P:mRNA splicing, via spliceosome"/>
    <property type="evidence" value="ECO:0007669"/>
    <property type="project" value="InterPro"/>
</dbReference>
<feature type="compositionally biased region" description="Acidic residues" evidence="5">
    <location>
        <begin position="541"/>
        <end position="555"/>
    </location>
</feature>
<dbReference type="Pfam" id="PF08572">
    <property type="entry name" value="PRP3"/>
    <property type="match status" value="1"/>
</dbReference>
<evidence type="ECO:0000256" key="1">
    <source>
        <dbReference type="ARBA" id="ARBA00004123"/>
    </source>
</evidence>
<dbReference type="PANTHER" id="PTHR14212:SF0">
    <property type="entry name" value="U4_U6 SMALL NUCLEAR RIBONUCLEOPROTEIN PRP3"/>
    <property type="match status" value="1"/>
</dbReference>
<feature type="region of interest" description="Disordered" evidence="5">
    <location>
        <begin position="534"/>
        <end position="574"/>
    </location>
</feature>
<dbReference type="Pfam" id="PF06544">
    <property type="entry name" value="Prp3_C"/>
    <property type="match status" value="1"/>
</dbReference>
<sequence length="637" mass="70612">MSDKKRALETNGGAEGANKKFKRYASQSLQPFSAQLIAQKKAEIAAKMAQYSAAAKAGTSAGRAPVNLVAPAPRVPVVPPSMPSRVVSSQATPSPSISSIPTPASGSTSSTPAFDDIAKRVADAKRRVAAAQTQLAMKENPYMAQREGTKKKGSGTPQVEPVQQGAGLKMAAHPLLLDQTHVLQQSKKDRYKPMQPKFASIKANVRNAATPTPAPVPISAPSPIANPYSTAGKEATGTGFEGAPKERSGRNFRFNPKGKYVALANQMRHEQQLEELKQRIAETARKAGLDSELGIEKNIKRLAPPDCEWWDSSLLPNKNYADVDQLGLDKLFIRTNNSPISIYVQHPIPIPAPGDNDKVVLKPLMLTTKEQKKIRKQRRQGELQDKRDRQKMGLLPPDPPKVKLSNLMRVLTSDAIQDPTRVEARVRREVAIRKHTHEKANAERKLTDDQRREKKENKKMAEDKRGICGAIYKVKVLSDPAHQFKVRKNADQLNLTGVCIFNPQFSMVYVEGAPKFMKNYRRLMLNRIAWTEPARPRGGDEVELENPDSDVEGQDEATSSNAKGKGKTTADEDEAGRSLEDNKCWLVWEGALRDRAFVGFKAKSCPTDRDAKEFLGEKLKGYWDMSKNWKPEEEELF</sequence>
<evidence type="ECO:0000313" key="8">
    <source>
        <dbReference type="EMBL" id="TFK22157.1"/>
    </source>
</evidence>
<feature type="compositionally biased region" description="Pro residues" evidence="5">
    <location>
        <begin position="73"/>
        <end position="82"/>
    </location>
</feature>
<dbReference type="Proteomes" id="UP000307440">
    <property type="component" value="Unassembled WGS sequence"/>
</dbReference>
<dbReference type="OrthoDB" id="10264544at2759"/>
<gene>
    <name evidence="8" type="ORF">FA15DRAFT_671826</name>
</gene>